<sequence>IDSIIEDKVNLYELLELDGLNYRNITEKEVRRQFRKKALIYHPDKDPSIEARKKFELISIALNILVDPNLKSKYDNFLEKEKQQAGKDEKLSKELYDLKIELQKNEQFFKKNLFEKTQRLQKIERLKEDGLNKRKLKEKDLLFIRTNNDDNIDKGIENNDLPLRPNKNFQQVNTTTTSTRGTIPLIKLKWKRKPDLVDHINEETIIAIMSIFGKIDSVNLLTFNNKSENIRYDYCLIQYHDLSSVHAALNHDYSKTSNIWDNSGLRKLSSLLRNCEIYNDNDHKINKETNSLN</sequence>
<dbReference type="Proteomes" id="UP000094236">
    <property type="component" value="Unassembled WGS sequence"/>
</dbReference>
<dbReference type="GO" id="GO:0005681">
    <property type="term" value="C:spliceosomal complex"/>
    <property type="evidence" value="ECO:0007669"/>
    <property type="project" value="TreeGrafter"/>
</dbReference>
<feature type="non-terminal residue" evidence="7">
    <location>
        <position position="1"/>
    </location>
</feature>
<feature type="domain" description="J" evidence="6">
    <location>
        <begin position="10"/>
        <end position="78"/>
    </location>
</feature>
<feature type="non-terminal residue" evidence="7">
    <location>
        <position position="293"/>
    </location>
</feature>
<evidence type="ECO:0000313" key="7">
    <source>
        <dbReference type="EMBL" id="ODV94115.1"/>
    </source>
</evidence>
<dbReference type="CDD" id="cd06257">
    <property type="entry name" value="DnaJ"/>
    <property type="match status" value="1"/>
</dbReference>
<dbReference type="InterPro" id="IPR036869">
    <property type="entry name" value="J_dom_sf"/>
</dbReference>
<dbReference type="PROSITE" id="PS50076">
    <property type="entry name" value="DNAJ_2"/>
    <property type="match status" value="1"/>
</dbReference>
<evidence type="ECO:0000256" key="1">
    <source>
        <dbReference type="ARBA" id="ARBA00004123"/>
    </source>
</evidence>
<keyword evidence="3" id="KW-0963">Cytoplasm</keyword>
<protein>
    <recommendedName>
        <fullName evidence="6">J domain-containing protein</fullName>
    </recommendedName>
</protein>
<dbReference type="EMBL" id="KV454016">
    <property type="protein sequence ID" value="ODV94115.1"/>
    <property type="molecule type" value="Genomic_DNA"/>
</dbReference>
<keyword evidence="4" id="KW-0143">Chaperone</keyword>
<dbReference type="GO" id="GO:0000390">
    <property type="term" value="P:spliceosomal complex disassembly"/>
    <property type="evidence" value="ECO:0007669"/>
    <property type="project" value="TreeGrafter"/>
</dbReference>
<dbReference type="Pfam" id="PF00226">
    <property type="entry name" value="DnaJ"/>
    <property type="match status" value="1"/>
</dbReference>
<dbReference type="InterPro" id="IPR052094">
    <property type="entry name" value="Pre-mRNA-splicing_ERAD"/>
</dbReference>
<dbReference type="PANTHER" id="PTHR44313">
    <property type="entry name" value="DNAJ HOMOLOG SUBFAMILY C MEMBER 17"/>
    <property type="match status" value="1"/>
</dbReference>
<keyword evidence="5" id="KW-0539">Nucleus</keyword>
<accession>A0A1E4TQR9</accession>
<dbReference type="Gene3D" id="1.10.287.110">
    <property type="entry name" value="DnaJ domain"/>
    <property type="match status" value="1"/>
</dbReference>
<evidence type="ECO:0000256" key="5">
    <source>
        <dbReference type="ARBA" id="ARBA00023242"/>
    </source>
</evidence>
<comment type="subcellular location">
    <subcellularLocation>
        <location evidence="2">Cytoplasm</location>
    </subcellularLocation>
    <subcellularLocation>
        <location evidence="1">Nucleus</location>
    </subcellularLocation>
</comment>
<dbReference type="InterPro" id="IPR001623">
    <property type="entry name" value="DnaJ_domain"/>
</dbReference>
<dbReference type="STRING" id="669874.A0A1E4TQR9"/>
<dbReference type="OrthoDB" id="436519at2759"/>
<evidence type="ECO:0000259" key="6">
    <source>
        <dbReference type="PROSITE" id="PS50076"/>
    </source>
</evidence>
<dbReference type="AlphaFoldDB" id="A0A1E4TQR9"/>
<evidence type="ECO:0000256" key="4">
    <source>
        <dbReference type="ARBA" id="ARBA00023186"/>
    </source>
</evidence>
<dbReference type="SMART" id="SM00271">
    <property type="entry name" value="DnaJ"/>
    <property type="match status" value="1"/>
</dbReference>
<dbReference type="GO" id="GO:0005737">
    <property type="term" value="C:cytoplasm"/>
    <property type="evidence" value="ECO:0007669"/>
    <property type="project" value="UniProtKB-SubCell"/>
</dbReference>
<proteinExistence type="predicted"/>
<organism evidence="7 8">
    <name type="scientific">Pachysolen tannophilus NRRL Y-2460</name>
    <dbReference type="NCBI Taxonomy" id="669874"/>
    <lineage>
        <taxon>Eukaryota</taxon>
        <taxon>Fungi</taxon>
        <taxon>Dikarya</taxon>
        <taxon>Ascomycota</taxon>
        <taxon>Saccharomycotina</taxon>
        <taxon>Pichiomycetes</taxon>
        <taxon>Pachysolenaceae</taxon>
        <taxon>Pachysolen</taxon>
    </lineage>
</organism>
<name>A0A1E4TQR9_PACTA</name>
<gene>
    <name evidence="7" type="ORF">PACTADRAFT_23035</name>
</gene>
<evidence type="ECO:0000256" key="2">
    <source>
        <dbReference type="ARBA" id="ARBA00004496"/>
    </source>
</evidence>
<dbReference type="SUPFAM" id="SSF46565">
    <property type="entry name" value="Chaperone J-domain"/>
    <property type="match status" value="1"/>
</dbReference>
<evidence type="ECO:0000256" key="3">
    <source>
        <dbReference type="ARBA" id="ARBA00022490"/>
    </source>
</evidence>
<reference evidence="8" key="1">
    <citation type="submission" date="2016-05" db="EMBL/GenBank/DDBJ databases">
        <title>Comparative genomics of biotechnologically important yeasts.</title>
        <authorList>
            <consortium name="DOE Joint Genome Institute"/>
            <person name="Riley R."/>
            <person name="Haridas S."/>
            <person name="Wolfe K.H."/>
            <person name="Lopes M.R."/>
            <person name="Hittinger C.T."/>
            <person name="Goker M."/>
            <person name="Salamov A."/>
            <person name="Wisecaver J."/>
            <person name="Long T.M."/>
            <person name="Aerts A.L."/>
            <person name="Barry K."/>
            <person name="Choi C."/>
            <person name="Clum A."/>
            <person name="Coughlan A.Y."/>
            <person name="Deshpande S."/>
            <person name="Douglass A.P."/>
            <person name="Hanson S.J."/>
            <person name="Klenk H.-P."/>
            <person name="Labutti K."/>
            <person name="Lapidus A."/>
            <person name="Lindquist E."/>
            <person name="Lipzen A."/>
            <person name="Meier-Kolthoff J.P."/>
            <person name="Ohm R.A."/>
            <person name="Otillar R.P."/>
            <person name="Pangilinan J."/>
            <person name="Peng Y."/>
            <person name="Rokas A."/>
            <person name="Rosa C.A."/>
            <person name="Scheuner C."/>
            <person name="Sibirny A.A."/>
            <person name="Slot J.C."/>
            <person name="Stielow J.B."/>
            <person name="Sun H."/>
            <person name="Kurtzman C.P."/>
            <person name="Blackwell M."/>
            <person name="Grigoriev I.V."/>
            <person name="Jeffries T.W."/>
        </authorList>
    </citation>
    <scope>NUCLEOTIDE SEQUENCE [LARGE SCALE GENOMIC DNA]</scope>
    <source>
        <strain evidence="8">NRRL Y-2460</strain>
    </source>
</reference>
<evidence type="ECO:0000313" key="8">
    <source>
        <dbReference type="Proteomes" id="UP000094236"/>
    </source>
</evidence>
<keyword evidence="8" id="KW-1185">Reference proteome</keyword>
<dbReference type="PANTHER" id="PTHR44313:SF1">
    <property type="entry name" value="DNAJ HOMOLOG SUBFAMILY C MEMBER 17"/>
    <property type="match status" value="1"/>
</dbReference>